<keyword evidence="1" id="KW-1133">Transmembrane helix</keyword>
<feature type="transmembrane region" description="Helical" evidence="1">
    <location>
        <begin position="172"/>
        <end position="197"/>
    </location>
</feature>
<name>A0A8H6HFD4_9AGAR</name>
<reference evidence="3 4" key="1">
    <citation type="submission" date="2020-07" db="EMBL/GenBank/DDBJ databases">
        <title>Comparative genomics of pyrophilous fungi reveals a link between fire events and developmental genes.</title>
        <authorList>
            <consortium name="DOE Joint Genome Institute"/>
            <person name="Steindorff A.S."/>
            <person name="Carver A."/>
            <person name="Calhoun S."/>
            <person name="Stillman K."/>
            <person name="Liu H."/>
            <person name="Lipzen A."/>
            <person name="Pangilinan J."/>
            <person name="Labutti K."/>
            <person name="Bruns T.D."/>
            <person name="Grigoriev I.V."/>
        </authorList>
    </citation>
    <scope>NUCLEOTIDE SEQUENCE [LARGE SCALE GENOMIC DNA]</scope>
    <source>
        <strain evidence="3 4">CBS 144469</strain>
    </source>
</reference>
<evidence type="ECO:0000313" key="4">
    <source>
        <dbReference type="Proteomes" id="UP000521943"/>
    </source>
</evidence>
<keyword evidence="1" id="KW-0812">Transmembrane</keyword>
<keyword evidence="4" id="KW-1185">Reference proteome</keyword>
<gene>
    <name evidence="3" type="ORF">DFP72DRAFT_923816</name>
</gene>
<protein>
    <recommendedName>
        <fullName evidence="2">DUF6533 domain-containing protein</fullName>
    </recommendedName>
</protein>
<dbReference type="OrthoDB" id="2982596at2759"/>
<proteinExistence type="predicted"/>
<evidence type="ECO:0000256" key="1">
    <source>
        <dbReference type="SAM" id="Phobius"/>
    </source>
</evidence>
<dbReference type="InterPro" id="IPR045340">
    <property type="entry name" value="DUF6533"/>
</dbReference>
<feature type="transmembrane region" description="Helical" evidence="1">
    <location>
        <begin position="124"/>
        <end position="145"/>
    </location>
</feature>
<feature type="transmembrane region" description="Helical" evidence="1">
    <location>
        <begin position="59"/>
        <end position="78"/>
    </location>
</feature>
<dbReference type="AlphaFoldDB" id="A0A8H6HFD4"/>
<accession>A0A8H6HFD4</accession>
<organism evidence="3 4">
    <name type="scientific">Ephemerocybe angulata</name>
    <dbReference type="NCBI Taxonomy" id="980116"/>
    <lineage>
        <taxon>Eukaryota</taxon>
        <taxon>Fungi</taxon>
        <taxon>Dikarya</taxon>
        <taxon>Basidiomycota</taxon>
        <taxon>Agaricomycotina</taxon>
        <taxon>Agaricomycetes</taxon>
        <taxon>Agaricomycetidae</taxon>
        <taxon>Agaricales</taxon>
        <taxon>Agaricineae</taxon>
        <taxon>Psathyrellaceae</taxon>
        <taxon>Ephemerocybe</taxon>
    </lineage>
</organism>
<evidence type="ECO:0000259" key="2">
    <source>
        <dbReference type="Pfam" id="PF20151"/>
    </source>
</evidence>
<feature type="domain" description="DUF6533" evidence="2">
    <location>
        <begin position="28"/>
        <end position="69"/>
    </location>
</feature>
<feature type="transmembrane region" description="Helical" evidence="1">
    <location>
        <begin position="98"/>
        <end position="117"/>
    </location>
</feature>
<dbReference type="Pfam" id="PF20151">
    <property type="entry name" value="DUF6533"/>
    <property type="match status" value="1"/>
</dbReference>
<feature type="transmembrane region" description="Helical" evidence="1">
    <location>
        <begin position="12"/>
        <end position="39"/>
    </location>
</feature>
<evidence type="ECO:0000313" key="3">
    <source>
        <dbReference type="EMBL" id="KAF6745978.1"/>
    </source>
</evidence>
<feature type="transmembrane region" description="Helical" evidence="1">
    <location>
        <begin position="218"/>
        <end position="238"/>
    </location>
</feature>
<keyword evidence="1" id="KW-0472">Membrane</keyword>
<dbReference type="EMBL" id="JACGCI010000097">
    <property type="protein sequence ID" value="KAF6745978.1"/>
    <property type="molecule type" value="Genomic_DNA"/>
</dbReference>
<comment type="caution">
    <text evidence="3">The sequence shown here is derived from an EMBL/GenBank/DDBJ whole genome shotgun (WGS) entry which is preliminary data.</text>
</comment>
<sequence length="304" mass="34328">MSSPEGLSPERAAILVAAVGVNRVVDALVSITIVFFDYFHTFPREVNLMWRSKLTITKALYFVLRYYVMVHSLLWITYHADESLTGTRCNFPFSRNSVSSQVVLVLCEAISYVRVYAFSGRNKYLLIFLVVHYIAVVIITFYYIVKFINSASFLNLPPERGLGCFPSKADGFALTMIVITLIVSLCTASIIMVVIGVRRHRALSTRSNLLKVFYQDGIYYFLCLSAISVTNISIFLLAPANGMQLLIVQPQVHFSALLATRMLLHLREWGAKQQIVIITTDTSYEAFNPHRTETEAKRISQIAS</sequence>
<dbReference type="Proteomes" id="UP000521943">
    <property type="component" value="Unassembled WGS sequence"/>
</dbReference>